<dbReference type="InterPro" id="IPR032675">
    <property type="entry name" value="LRR_dom_sf"/>
</dbReference>
<evidence type="ECO:0000259" key="5">
    <source>
        <dbReference type="Pfam" id="PF08263"/>
    </source>
</evidence>
<dbReference type="GO" id="GO:0050832">
    <property type="term" value="P:defense response to fungus"/>
    <property type="evidence" value="ECO:0007669"/>
    <property type="project" value="UniProtKB-ARBA"/>
</dbReference>
<evidence type="ECO:0000313" key="6">
    <source>
        <dbReference type="EMBL" id="PHT31139.1"/>
    </source>
</evidence>
<protein>
    <recommendedName>
        <fullName evidence="5">Leucine-rich repeat-containing N-terminal plant-type domain-containing protein</fullName>
    </recommendedName>
</protein>
<feature type="domain" description="Leucine-rich repeat-containing N-terminal plant-type" evidence="5">
    <location>
        <begin position="28"/>
        <end position="70"/>
    </location>
</feature>
<feature type="chain" id="PRO_5013908394" description="Leucine-rich repeat-containing N-terminal plant-type domain-containing protein" evidence="4">
    <location>
        <begin position="26"/>
        <end position="229"/>
    </location>
</feature>
<dbReference type="SUPFAM" id="SSF52058">
    <property type="entry name" value="L domain-like"/>
    <property type="match status" value="1"/>
</dbReference>
<evidence type="ECO:0000313" key="7">
    <source>
        <dbReference type="Proteomes" id="UP000224567"/>
    </source>
</evidence>
<gene>
    <name evidence="6" type="ORF">CQW23_27476</name>
</gene>
<comment type="caution">
    <text evidence="6">The sequence shown here is derived from an EMBL/GenBank/DDBJ whole genome shotgun (WGS) entry which is preliminary data.</text>
</comment>
<dbReference type="Pfam" id="PF08263">
    <property type="entry name" value="LRRNT_2"/>
    <property type="match status" value="1"/>
</dbReference>
<keyword evidence="1" id="KW-0433">Leucine-rich repeat</keyword>
<sequence>MTNSKILYLWLLILFVANGWWCCYCCWNEERTALLQLKENIKYSIGNDYLSSWGANETSDCCQWEGIVCSNTTRRVIELSIAVKKISQEEQLSTLNGTYTDDILRNWLFNASLFVPLKNLKALLLPGHSLAGWVKNEGFEKLRRLRKLEVLDLSGNSFNRSIFESLSQLPSLKSLNLSHNQIGSGSNIGFGYNKPGSGSERLSGLDKLEILDLNYNNLEDENVLSALVK</sequence>
<keyword evidence="3" id="KW-0677">Repeat</keyword>
<evidence type="ECO:0000256" key="1">
    <source>
        <dbReference type="ARBA" id="ARBA00022614"/>
    </source>
</evidence>
<dbReference type="PANTHER" id="PTHR48060">
    <property type="entry name" value="DNA DAMAGE-REPAIR/TOLERATION PROTEIN DRT100"/>
    <property type="match status" value="1"/>
</dbReference>
<proteinExistence type="predicted"/>
<evidence type="ECO:0000256" key="4">
    <source>
        <dbReference type="SAM" id="SignalP"/>
    </source>
</evidence>
<feature type="signal peptide" evidence="4">
    <location>
        <begin position="1"/>
        <end position="25"/>
    </location>
</feature>
<evidence type="ECO:0000256" key="2">
    <source>
        <dbReference type="ARBA" id="ARBA00022729"/>
    </source>
</evidence>
<accession>A0A2G2VDY8</accession>
<dbReference type="Pfam" id="PF13855">
    <property type="entry name" value="LRR_8"/>
    <property type="match status" value="1"/>
</dbReference>
<dbReference type="InterPro" id="IPR001611">
    <property type="entry name" value="Leu-rich_rpt"/>
</dbReference>
<dbReference type="OrthoDB" id="1302234at2759"/>
<keyword evidence="7" id="KW-1185">Reference proteome</keyword>
<dbReference type="Gene3D" id="3.80.10.10">
    <property type="entry name" value="Ribonuclease Inhibitor"/>
    <property type="match status" value="1"/>
</dbReference>
<dbReference type="AlphaFoldDB" id="A0A2G2VDY8"/>
<keyword evidence="2 4" id="KW-0732">Signal</keyword>
<reference evidence="6 7" key="1">
    <citation type="journal article" date="2017" name="Genome Biol.">
        <title>New reference genome sequences of hot pepper reveal the massive evolution of plant disease-resistance genes by retroduplication.</title>
        <authorList>
            <person name="Kim S."/>
            <person name="Park J."/>
            <person name="Yeom S.I."/>
            <person name="Kim Y.M."/>
            <person name="Seo E."/>
            <person name="Kim K.T."/>
            <person name="Kim M.S."/>
            <person name="Lee J.M."/>
            <person name="Cheong K."/>
            <person name="Shin H.S."/>
            <person name="Kim S.B."/>
            <person name="Han K."/>
            <person name="Lee J."/>
            <person name="Park M."/>
            <person name="Lee H.A."/>
            <person name="Lee H.Y."/>
            <person name="Lee Y."/>
            <person name="Oh S."/>
            <person name="Lee J.H."/>
            <person name="Choi E."/>
            <person name="Choi E."/>
            <person name="Lee S.E."/>
            <person name="Jeon J."/>
            <person name="Kim H."/>
            <person name="Choi G."/>
            <person name="Song H."/>
            <person name="Lee J."/>
            <person name="Lee S.C."/>
            <person name="Kwon J.K."/>
            <person name="Lee H.Y."/>
            <person name="Koo N."/>
            <person name="Hong Y."/>
            <person name="Kim R.W."/>
            <person name="Kang W.H."/>
            <person name="Huh J.H."/>
            <person name="Kang B.C."/>
            <person name="Yang T.J."/>
            <person name="Lee Y.H."/>
            <person name="Bennetzen J.L."/>
            <person name="Choi D."/>
        </authorList>
    </citation>
    <scope>NUCLEOTIDE SEQUENCE [LARGE SCALE GENOMIC DNA]</scope>
    <source>
        <strain evidence="7">cv. PBC81</strain>
    </source>
</reference>
<dbReference type="PANTHER" id="PTHR48060:SF17">
    <property type="entry name" value="LRR RECEPTOR-LIKE SERINE_THREONINE-PROTEIN KINASE IRK-RELATED"/>
    <property type="match status" value="1"/>
</dbReference>
<dbReference type="PRINTS" id="PR00019">
    <property type="entry name" value="LEURICHRPT"/>
</dbReference>
<dbReference type="Pfam" id="PF13516">
    <property type="entry name" value="LRR_6"/>
    <property type="match status" value="1"/>
</dbReference>
<dbReference type="Proteomes" id="UP000224567">
    <property type="component" value="Unassembled WGS sequence"/>
</dbReference>
<organism evidence="6 7">
    <name type="scientific">Capsicum baccatum</name>
    <name type="common">Peruvian pepper</name>
    <dbReference type="NCBI Taxonomy" id="33114"/>
    <lineage>
        <taxon>Eukaryota</taxon>
        <taxon>Viridiplantae</taxon>
        <taxon>Streptophyta</taxon>
        <taxon>Embryophyta</taxon>
        <taxon>Tracheophyta</taxon>
        <taxon>Spermatophyta</taxon>
        <taxon>Magnoliopsida</taxon>
        <taxon>eudicotyledons</taxon>
        <taxon>Gunneridae</taxon>
        <taxon>Pentapetalae</taxon>
        <taxon>asterids</taxon>
        <taxon>lamiids</taxon>
        <taxon>Solanales</taxon>
        <taxon>Solanaceae</taxon>
        <taxon>Solanoideae</taxon>
        <taxon>Capsiceae</taxon>
        <taxon>Capsicum</taxon>
    </lineage>
</organism>
<dbReference type="InterPro" id="IPR013210">
    <property type="entry name" value="LRR_N_plant-typ"/>
</dbReference>
<reference evidence="7" key="2">
    <citation type="journal article" date="2017" name="J. Anim. Genet.">
        <title>Multiple reference genome sequences of hot pepper reveal the massive evolution of plant disease resistance genes by retroduplication.</title>
        <authorList>
            <person name="Kim S."/>
            <person name="Park J."/>
            <person name="Yeom S.-I."/>
            <person name="Kim Y.-M."/>
            <person name="Seo E."/>
            <person name="Kim K.-T."/>
            <person name="Kim M.-S."/>
            <person name="Lee J.M."/>
            <person name="Cheong K."/>
            <person name="Shin H.-S."/>
            <person name="Kim S.-B."/>
            <person name="Han K."/>
            <person name="Lee J."/>
            <person name="Park M."/>
            <person name="Lee H.-A."/>
            <person name="Lee H.-Y."/>
            <person name="Lee Y."/>
            <person name="Oh S."/>
            <person name="Lee J.H."/>
            <person name="Choi E."/>
            <person name="Choi E."/>
            <person name="Lee S.E."/>
            <person name="Jeon J."/>
            <person name="Kim H."/>
            <person name="Choi G."/>
            <person name="Song H."/>
            <person name="Lee J."/>
            <person name="Lee S.-C."/>
            <person name="Kwon J.-K."/>
            <person name="Lee H.-Y."/>
            <person name="Koo N."/>
            <person name="Hong Y."/>
            <person name="Kim R.W."/>
            <person name="Kang W.-H."/>
            <person name="Huh J.H."/>
            <person name="Kang B.-C."/>
            <person name="Yang T.-J."/>
            <person name="Lee Y.-H."/>
            <person name="Bennetzen J.L."/>
            <person name="Choi D."/>
        </authorList>
    </citation>
    <scope>NUCLEOTIDE SEQUENCE [LARGE SCALE GENOMIC DNA]</scope>
    <source>
        <strain evidence="7">cv. PBC81</strain>
    </source>
</reference>
<name>A0A2G2VDY8_CAPBA</name>
<evidence type="ECO:0000256" key="3">
    <source>
        <dbReference type="ARBA" id="ARBA00022737"/>
    </source>
</evidence>
<dbReference type="PROSITE" id="PS51450">
    <property type="entry name" value="LRR"/>
    <property type="match status" value="2"/>
</dbReference>
<dbReference type="InterPro" id="IPR053211">
    <property type="entry name" value="DNA_repair-toleration"/>
</dbReference>
<dbReference type="EMBL" id="MLFT02000012">
    <property type="protein sequence ID" value="PHT31139.1"/>
    <property type="molecule type" value="Genomic_DNA"/>
</dbReference>